<feature type="binding site" evidence="2">
    <location>
        <position position="79"/>
    </location>
    <ligand>
        <name>7-chloro-L-tryptophan</name>
        <dbReference type="ChEBI" id="CHEBI:58713"/>
    </ligand>
</feature>
<accession>B8CSA5</accession>
<dbReference type="SUPFAM" id="SSF51905">
    <property type="entry name" value="FAD/NAD(P)-binding domain"/>
    <property type="match status" value="1"/>
</dbReference>
<feature type="binding site" evidence="2">
    <location>
        <position position="345"/>
    </location>
    <ligand>
        <name>L-tryptophan</name>
        <dbReference type="ChEBI" id="CHEBI:57912"/>
    </ligand>
</feature>
<keyword evidence="2" id="KW-0274">FAD</keyword>
<dbReference type="Gene3D" id="3.50.50.60">
    <property type="entry name" value="FAD/NAD(P)-binding domain"/>
    <property type="match status" value="1"/>
</dbReference>
<dbReference type="Proteomes" id="UP000000753">
    <property type="component" value="Chromosome"/>
</dbReference>
<keyword evidence="4" id="KW-1185">Reference proteome</keyword>
<organism evidence="3 4">
    <name type="scientific">Shewanella piezotolerans (strain WP3 / JCM 13877)</name>
    <dbReference type="NCBI Taxonomy" id="225849"/>
    <lineage>
        <taxon>Bacteria</taxon>
        <taxon>Pseudomonadati</taxon>
        <taxon>Pseudomonadota</taxon>
        <taxon>Gammaproteobacteria</taxon>
        <taxon>Alteromonadales</taxon>
        <taxon>Shewanellaceae</taxon>
        <taxon>Shewanella</taxon>
    </lineage>
</organism>
<evidence type="ECO:0000313" key="3">
    <source>
        <dbReference type="EMBL" id="ACJ30395.1"/>
    </source>
</evidence>
<dbReference type="eggNOG" id="COG0654">
    <property type="taxonomic scope" value="Bacteria"/>
</dbReference>
<proteinExistence type="predicted"/>
<dbReference type="GO" id="GO:0004497">
    <property type="term" value="F:monooxygenase activity"/>
    <property type="evidence" value="ECO:0007669"/>
    <property type="project" value="InterPro"/>
</dbReference>
<feature type="binding site" evidence="2">
    <location>
        <position position="336"/>
    </location>
    <ligand>
        <name>FAD</name>
        <dbReference type="ChEBI" id="CHEBI:57692"/>
    </ligand>
</feature>
<dbReference type="PANTHER" id="PTHR43747:SF4">
    <property type="entry name" value="FLAVIN-DEPENDENT TRYPTOPHAN HALOGENASE"/>
    <property type="match status" value="1"/>
</dbReference>
<name>B8CSA5_SHEPW</name>
<reference evidence="3 4" key="1">
    <citation type="journal article" date="2008" name="PLoS ONE">
        <title>Environmental adaptation: genomic analysis of the piezotolerant and psychrotolerant deep-sea iron reducing bacterium Shewanella piezotolerans WP3.</title>
        <authorList>
            <person name="Wang F."/>
            <person name="Wang J."/>
            <person name="Jian H."/>
            <person name="Zhang B."/>
            <person name="Li S."/>
            <person name="Wang F."/>
            <person name="Zeng X."/>
            <person name="Gao L."/>
            <person name="Bartlett D.H."/>
            <person name="Yu J."/>
            <person name="Hu S."/>
            <person name="Xiao X."/>
        </authorList>
    </citation>
    <scope>NUCLEOTIDE SEQUENCE [LARGE SCALE GENOMIC DNA]</scope>
    <source>
        <strain evidence="4">WP3 / JCM 13877</strain>
    </source>
</reference>
<evidence type="ECO:0000256" key="2">
    <source>
        <dbReference type="PIRSR" id="PIRSR011396-2"/>
    </source>
</evidence>
<sequence>MNIPPRHIIIVGGGTAGWMAANLMSHRWAKLDCTITLVESTKIGTVGVGEGTTPFFQGFFDRLGIHESEWMKAANATYKCGISFPDWITAPQKTSYFHPFYSYIDSPQVPLFFSNANFRREGMDVDAHPDDFFVTSKLAMQCRSPIAKEEVSQRLDYGYHFDAGLLGEFLKKKGVERGVKLVDDKVSDVRLNGKGDISSVITENTGELNADLFVDCSGFKGLLIQQALGEKMISYQSQLFNNSAVAIPTAIDSNEELSSETVSKALSNGWVWHIPLASRYGNGYVYSREYLSPEEAELELRHHLGEKAEGVKALHLSWTPGRISEHWKNNCVAIGLSQGFLEPLEAPMLNIIQRSIENFVELYEKSGFTREYQQEFNSDINSLIDGTRDYLQAHYKLNGRNDSQYWKDCRANVSQSKELKSILDGWIGNRNFDQVLRENIHNQVYFKTSWYCILAGMNHFQESNKPSLRAGKRNHQRAKEACLIKAGGFIKHKEQLAQIYSA</sequence>
<dbReference type="AlphaFoldDB" id="B8CSA5"/>
<feature type="binding site" evidence="2">
    <location>
        <begin position="13"/>
        <end position="16"/>
    </location>
    <ligand>
        <name>FAD</name>
        <dbReference type="ChEBI" id="CHEBI:57692"/>
    </ligand>
</feature>
<dbReference type="PIRSF" id="PIRSF011396">
    <property type="entry name" value="Trp_halogenase"/>
    <property type="match status" value="1"/>
</dbReference>
<protein>
    <submittedName>
        <fullName evidence="3">NAD(FAD)-dependent dehydrogenase, putative</fullName>
    </submittedName>
</protein>
<dbReference type="InterPro" id="IPR036188">
    <property type="entry name" value="FAD/NAD-bd_sf"/>
</dbReference>
<keyword evidence="2" id="KW-0285">Flavoprotein</keyword>
<dbReference type="HOGENOM" id="CLU_022247_0_0_6"/>
<dbReference type="InterPro" id="IPR033856">
    <property type="entry name" value="Trp_halogen"/>
</dbReference>
<dbReference type="GO" id="GO:0000166">
    <property type="term" value="F:nucleotide binding"/>
    <property type="evidence" value="ECO:0007669"/>
    <property type="project" value="UniProtKB-KW"/>
</dbReference>
<dbReference type="InterPro" id="IPR050816">
    <property type="entry name" value="Flavin-dep_Halogenase_NPB"/>
</dbReference>
<gene>
    <name evidence="3" type="ordered locus">swp_3711</name>
</gene>
<dbReference type="PANTHER" id="PTHR43747">
    <property type="entry name" value="FAD-BINDING PROTEIN"/>
    <property type="match status" value="1"/>
</dbReference>
<feature type="active site" evidence="1">
    <location>
        <position position="79"/>
    </location>
</feature>
<evidence type="ECO:0000313" key="4">
    <source>
        <dbReference type="Proteomes" id="UP000000753"/>
    </source>
</evidence>
<keyword evidence="2" id="KW-0547">Nucleotide-binding</keyword>
<evidence type="ECO:0000256" key="1">
    <source>
        <dbReference type="PIRSR" id="PIRSR011396-1"/>
    </source>
</evidence>
<dbReference type="RefSeq" id="WP_020913739.1">
    <property type="nucleotide sequence ID" value="NC_011566.1"/>
</dbReference>
<dbReference type="Pfam" id="PF04820">
    <property type="entry name" value="Trp_halogenase"/>
    <property type="match status" value="1"/>
</dbReference>
<dbReference type="OrthoDB" id="7178350at2"/>
<feature type="binding site" evidence="2">
    <location>
        <position position="186"/>
    </location>
    <ligand>
        <name>FAD</name>
        <dbReference type="ChEBI" id="CHEBI:57692"/>
    </ligand>
</feature>
<dbReference type="STRING" id="225849.swp_3711"/>
<dbReference type="KEGG" id="swp:swp_3711"/>
<dbReference type="EMBL" id="CP000472">
    <property type="protein sequence ID" value="ACJ30395.1"/>
    <property type="molecule type" value="Genomic_DNA"/>
</dbReference>
<dbReference type="InterPro" id="IPR006905">
    <property type="entry name" value="Flavin_halogenase"/>
</dbReference>